<evidence type="ECO:0000256" key="1">
    <source>
        <dbReference type="SAM" id="Phobius"/>
    </source>
</evidence>
<organism evidence="2 3">
    <name type="scientific">Caproicibacter fermentans</name>
    <dbReference type="NCBI Taxonomy" id="2576756"/>
    <lineage>
        <taxon>Bacteria</taxon>
        <taxon>Bacillati</taxon>
        <taxon>Bacillota</taxon>
        <taxon>Clostridia</taxon>
        <taxon>Eubacteriales</taxon>
        <taxon>Acutalibacteraceae</taxon>
        <taxon>Caproicibacter</taxon>
    </lineage>
</organism>
<keyword evidence="1" id="KW-0472">Membrane</keyword>
<evidence type="ECO:0000313" key="2">
    <source>
        <dbReference type="EMBL" id="MVB09965.1"/>
    </source>
</evidence>
<feature type="transmembrane region" description="Helical" evidence="1">
    <location>
        <begin position="36"/>
        <end position="58"/>
    </location>
</feature>
<protein>
    <recommendedName>
        <fullName evidence="4">VCBS repeat-containing protein</fullName>
    </recommendedName>
</protein>
<sequence length="343" mass="38092">MESRGGHEETRFRKTVEKRILTEPDGTMLISGKQRLLIAAALLAAFLLCAAFLAHTMVKTERLGVTSGDEYQLVGLSGFHLLFHGNVWGTPIFHWADSGNDDYFKMGKLTADEKSYAVLVFGTGIKIFDGGMEVTEYKIDGSTAPISSFVTDYDGDGNDDVFLLLKKRGAVYGDRLMILNFNGVKTEKTYDASFQKLNPWKVQVCDVDGDGKNEVSLGVYTVAKYHPVYAKRPFLYYFHNNKLYPKWLGSRLSRPFDDYVFCDLDGDGLDELISVESTRDGKKELNAYKWTGFGFESIGVSDAFDQMTALKSDGKAVSAVCGNRNTGTPAAFRYSMGKIETEG</sequence>
<accession>A0A6N8HWI6</accession>
<proteinExistence type="predicted"/>
<dbReference type="OrthoDB" id="1707115at2"/>
<dbReference type="Proteomes" id="UP000469440">
    <property type="component" value="Unassembled WGS sequence"/>
</dbReference>
<keyword evidence="1" id="KW-1133">Transmembrane helix</keyword>
<keyword evidence="1" id="KW-0812">Transmembrane</keyword>
<dbReference type="AlphaFoldDB" id="A0A6N8HWI6"/>
<gene>
    <name evidence="2" type="ORF">CAFE_06360</name>
</gene>
<comment type="caution">
    <text evidence="2">The sequence shown here is derived from an EMBL/GenBank/DDBJ whole genome shotgun (WGS) entry which is preliminary data.</text>
</comment>
<evidence type="ECO:0008006" key="4">
    <source>
        <dbReference type="Google" id="ProtNLM"/>
    </source>
</evidence>
<dbReference type="RefSeq" id="WP_066649366.1">
    <property type="nucleotide sequence ID" value="NZ_VWXL01000014.1"/>
</dbReference>
<dbReference type="EMBL" id="VWXL01000014">
    <property type="protein sequence ID" value="MVB09965.1"/>
    <property type="molecule type" value="Genomic_DNA"/>
</dbReference>
<dbReference type="InterPro" id="IPR028994">
    <property type="entry name" value="Integrin_alpha_N"/>
</dbReference>
<dbReference type="SUPFAM" id="SSF69318">
    <property type="entry name" value="Integrin alpha N-terminal domain"/>
    <property type="match status" value="1"/>
</dbReference>
<reference evidence="2 3" key="1">
    <citation type="submission" date="2019-09" db="EMBL/GenBank/DDBJ databases">
        <title>Genome sequence of Clostridium sp. EA1.</title>
        <authorList>
            <person name="Poehlein A."/>
            <person name="Bengelsdorf F.R."/>
            <person name="Daniel R."/>
        </authorList>
    </citation>
    <scope>NUCLEOTIDE SEQUENCE [LARGE SCALE GENOMIC DNA]</scope>
    <source>
        <strain evidence="2 3">EA1</strain>
    </source>
</reference>
<keyword evidence="3" id="KW-1185">Reference proteome</keyword>
<evidence type="ECO:0000313" key="3">
    <source>
        <dbReference type="Proteomes" id="UP000469440"/>
    </source>
</evidence>
<name>A0A6N8HWI6_9FIRM</name>